<dbReference type="EMBL" id="JANAFB010000005">
    <property type="protein sequence ID" value="MCP3425066.1"/>
    <property type="molecule type" value="Genomic_DNA"/>
</dbReference>
<accession>A0A9X2KKH6</accession>
<organism evidence="1 2">
    <name type="scientific">Rothia santali</name>
    <dbReference type="NCBI Taxonomy" id="2949643"/>
    <lineage>
        <taxon>Bacteria</taxon>
        <taxon>Bacillati</taxon>
        <taxon>Actinomycetota</taxon>
        <taxon>Actinomycetes</taxon>
        <taxon>Micrococcales</taxon>
        <taxon>Micrococcaceae</taxon>
        <taxon>Rothia</taxon>
    </lineage>
</organism>
<proteinExistence type="predicted"/>
<gene>
    <name evidence="1" type="ORF">NBM05_03230</name>
</gene>
<protein>
    <submittedName>
        <fullName evidence="1">Uncharacterized protein</fullName>
    </submittedName>
</protein>
<name>A0A9X2KKH6_9MICC</name>
<comment type="caution">
    <text evidence="1">The sequence shown here is derived from an EMBL/GenBank/DDBJ whole genome shotgun (WGS) entry which is preliminary data.</text>
</comment>
<dbReference type="AlphaFoldDB" id="A0A9X2KKH6"/>
<dbReference type="RefSeq" id="WP_254165080.1">
    <property type="nucleotide sequence ID" value="NZ_JANAFB010000005.1"/>
</dbReference>
<evidence type="ECO:0000313" key="1">
    <source>
        <dbReference type="EMBL" id="MCP3425066.1"/>
    </source>
</evidence>
<reference evidence="1" key="1">
    <citation type="submission" date="2022-06" db="EMBL/GenBank/DDBJ databases">
        <title>Rothia sp. isolated from sandalwood seedling.</title>
        <authorList>
            <person name="Tuikhar N."/>
            <person name="Kirdat K."/>
            <person name="Thorat V."/>
            <person name="Swetha P."/>
            <person name="Padma S."/>
            <person name="Sundararaj R."/>
            <person name="Yadav A."/>
        </authorList>
    </citation>
    <scope>NUCLEOTIDE SEQUENCE</scope>
    <source>
        <strain evidence="1">AR01</strain>
    </source>
</reference>
<sequence length="328" mass="34145">MRIPLPQRISALVLSILLVLLLALAGVLWWRVSAASPALEAQTRAAEELLGVRAAVADGVVEDPDGVLERRIDEQLAVLAPAAREKAGEPAAPEPGESPARIFDDSAQRLYELSGSQDLEPRQAALLGSIAVSHWLTARGLEGTLQEVPSLEGRTADSLDALLGASPADAALSAGLCPDGAADDARSRAVGEALSELYATTWSDDVLVARTEADAREPVTEQSIRDVARVHAGQLGELRRSVPPGCQGIPQPAAAYAMPDADPAQLRAQQSTALSERTFAILAAEGGRSSAETWRSWSLRWLAVNTALGSSPASVPALPGTPAGAGTD</sequence>
<evidence type="ECO:0000313" key="2">
    <source>
        <dbReference type="Proteomes" id="UP001139502"/>
    </source>
</evidence>
<keyword evidence="2" id="KW-1185">Reference proteome</keyword>
<dbReference type="Proteomes" id="UP001139502">
    <property type="component" value="Unassembled WGS sequence"/>
</dbReference>